<organism evidence="1 2">
    <name type="scientific">Saprolegnia parasitica (strain CBS 223.65)</name>
    <dbReference type="NCBI Taxonomy" id="695850"/>
    <lineage>
        <taxon>Eukaryota</taxon>
        <taxon>Sar</taxon>
        <taxon>Stramenopiles</taxon>
        <taxon>Oomycota</taxon>
        <taxon>Saprolegniomycetes</taxon>
        <taxon>Saprolegniales</taxon>
        <taxon>Saprolegniaceae</taxon>
        <taxon>Saprolegnia</taxon>
    </lineage>
</organism>
<evidence type="ECO:0000313" key="1">
    <source>
        <dbReference type="EMBL" id="KDO28657.1"/>
    </source>
</evidence>
<dbReference type="SUPFAM" id="SSF48403">
    <property type="entry name" value="Ankyrin repeat"/>
    <property type="match status" value="1"/>
</dbReference>
<dbReference type="EMBL" id="KK583210">
    <property type="protein sequence ID" value="KDO28657.1"/>
    <property type="molecule type" value="Genomic_DNA"/>
</dbReference>
<keyword evidence="2" id="KW-1185">Reference proteome</keyword>
<proteinExistence type="predicted"/>
<dbReference type="Gene3D" id="1.25.40.20">
    <property type="entry name" value="Ankyrin repeat-containing domain"/>
    <property type="match status" value="1"/>
</dbReference>
<dbReference type="AlphaFoldDB" id="A0A067CPD2"/>
<dbReference type="KEGG" id="spar:SPRG_06512"/>
<dbReference type="GeneID" id="24128858"/>
<sequence>MAATFRRAVLDQPGIASMVFEFHFGLYEDVRVAFLACDDFVEFNAEYERYFFDVSFTKTFAPDVVWARKGSELHAPYYCLLPKQRDDRLPLHVAIYQGFVELTKRMLRCRPDLATKDAIVLAMQKSRLEIAAFLLDERATMPALYRYYVPLSLPNVQGILDK</sequence>
<protein>
    <submittedName>
        <fullName evidence="1">Uncharacterized protein</fullName>
    </submittedName>
</protein>
<gene>
    <name evidence="1" type="ORF">SPRG_06512</name>
</gene>
<dbReference type="Proteomes" id="UP000030745">
    <property type="component" value="Unassembled WGS sequence"/>
</dbReference>
<reference evidence="1 2" key="1">
    <citation type="journal article" date="2013" name="PLoS Genet.">
        <title>Distinctive expansion of potential virulence genes in the genome of the oomycete fish pathogen Saprolegnia parasitica.</title>
        <authorList>
            <person name="Jiang R.H."/>
            <person name="de Bruijn I."/>
            <person name="Haas B.J."/>
            <person name="Belmonte R."/>
            <person name="Lobach L."/>
            <person name="Christie J."/>
            <person name="van den Ackerveken G."/>
            <person name="Bottin A."/>
            <person name="Bulone V."/>
            <person name="Diaz-Moreno S.M."/>
            <person name="Dumas B."/>
            <person name="Fan L."/>
            <person name="Gaulin E."/>
            <person name="Govers F."/>
            <person name="Grenville-Briggs L.J."/>
            <person name="Horner N.R."/>
            <person name="Levin J.Z."/>
            <person name="Mammella M."/>
            <person name="Meijer H.J."/>
            <person name="Morris P."/>
            <person name="Nusbaum C."/>
            <person name="Oome S."/>
            <person name="Phillips A.J."/>
            <person name="van Rooyen D."/>
            <person name="Rzeszutek E."/>
            <person name="Saraiva M."/>
            <person name="Secombes C.J."/>
            <person name="Seidl M.F."/>
            <person name="Snel B."/>
            <person name="Stassen J.H."/>
            <person name="Sykes S."/>
            <person name="Tripathy S."/>
            <person name="van den Berg H."/>
            <person name="Vega-Arreguin J.C."/>
            <person name="Wawra S."/>
            <person name="Young S.K."/>
            <person name="Zeng Q."/>
            <person name="Dieguez-Uribeondo J."/>
            <person name="Russ C."/>
            <person name="Tyler B.M."/>
            <person name="van West P."/>
        </authorList>
    </citation>
    <scope>NUCLEOTIDE SEQUENCE [LARGE SCALE GENOMIC DNA]</scope>
    <source>
        <strain evidence="1 2">CBS 223.65</strain>
    </source>
</reference>
<name>A0A067CPD2_SAPPC</name>
<dbReference type="OMA" id="ELHAPYY"/>
<dbReference type="InterPro" id="IPR036770">
    <property type="entry name" value="Ankyrin_rpt-contain_sf"/>
</dbReference>
<dbReference type="OrthoDB" id="10429679at2759"/>
<evidence type="ECO:0000313" key="2">
    <source>
        <dbReference type="Proteomes" id="UP000030745"/>
    </source>
</evidence>
<dbReference type="RefSeq" id="XP_012200717.1">
    <property type="nucleotide sequence ID" value="XM_012345327.1"/>
</dbReference>
<accession>A0A067CPD2</accession>
<dbReference type="VEuPathDB" id="FungiDB:SPRG_06512"/>